<dbReference type="InterPro" id="IPR029071">
    <property type="entry name" value="Ubiquitin-like_domsf"/>
</dbReference>
<dbReference type="Gene3D" id="1.10.8.10">
    <property type="entry name" value="DNA helicase RuvA subunit, C-terminal domain"/>
    <property type="match status" value="1"/>
</dbReference>
<feature type="compositionally biased region" description="Polar residues" evidence="2">
    <location>
        <begin position="124"/>
        <end position="135"/>
    </location>
</feature>
<feature type="region of interest" description="Disordered" evidence="2">
    <location>
        <begin position="102"/>
        <end position="135"/>
    </location>
</feature>
<feature type="compositionally biased region" description="Low complexity" evidence="2">
    <location>
        <begin position="204"/>
        <end position="217"/>
    </location>
</feature>
<evidence type="ECO:0000313" key="5">
    <source>
        <dbReference type="Proteomes" id="UP000823674"/>
    </source>
</evidence>
<feature type="region of interest" description="Disordered" evidence="2">
    <location>
        <begin position="201"/>
        <end position="294"/>
    </location>
</feature>
<keyword evidence="1" id="KW-0833">Ubl conjugation pathway</keyword>
<dbReference type="PANTHER" id="PTHR23322:SF85">
    <property type="entry name" value="UBX DOMAIN-CONTAINING PROTEIN"/>
    <property type="match status" value="1"/>
</dbReference>
<comment type="caution">
    <text evidence="4">The sequence shown here is derived from an EMBL/GenBank/DDBJ whole genome shotgun (WGS) entry which is preliminary data.</text>
</comment>
<dbReference type="CDD" id="cd14351">
    <property type="entry name" value="UBA_Ubx1_like"/>
    <property type="match status" value="1"/>
</dbReference>
<organism evidence="4 5">
    <name type="scientific">Brassica rapa subsp. trilocularis</name>
    <dbReference type="NCBI Taxonomy" id="1813537"/>
    <lineage>
        <taxon>Eukaryota</taxon>
        <taxon>Viridiplantae</taxon>
        <taxon>Streptophyta</taxon>
        <taxon>Embryophyta</taxon>
        <taxon>Tracheophyta</taxon>
        <taxon>Spermatophyta</taxon>
        <taxon>Magnoliopsida</taxon>
        <taxon>eudicotyledons</taxon>
        <taxon>Gunneridae</taxon>
        <taxon>Pentapetalae</taxon>
        <taxon>rosids</taxon>
        <taxon>malvids</taxon>
        <taxon>Brassicales</taxon>
        <taxon>Brassicaceae</taxon>
        <taxon>Brassiceae</taxon>
        <taxon>Brassica</taxon>
    </lineage>
</organism>
<dbReference type="Pfam" id="PF00789">
    <property type="entry name" value="UBX"/>
    <property type="match status" value="1"/>
</dbReference>
<feature type="compositionally biased region" description="Polar residues" evidence="2">
    <location>
        <begin position="271"/>
        <end position="287"/>
    </location>
</feature>
<dbReference type="CDD" id="cd01767">
    <property type="entry name" value="UBX"/>
    <property type="match status" value="1"/>
</dbReference>
<dbReference type="InterPro" id="IPR009060">
    <property type="entry name" value="UBA-like_sf"/>
</dbReference>
<dbReference type="InterPro" id="IPR050730">
    <property type="entry name" value="UBX_domain-protein"/>
</dbReference>
<dbReference type="Gene3D" id="3.10.20.90">
    <property type="entry name" value="Phosphatidylinositol 3-kinase Catalytic Subunit, Chain A, domain 1"/>
    <property type="match status" value="1"/>
</dbReference>
<dbReference type="SUPFAM" id="SSF54236">
    <property type="entry name" value="Ubiquitin-like"/>
    <property type="match status" value="1"/>
</dbReference>
<evidence type="ECO:0000259" key="3">
    <source>
        <dbReference type="PROSITE" id="PS50033"/>
    </source>
</evidence>
<protein>
    <recommendedName>
        <fullName evidence="3">UBX domain-containing protein</fullName>
    </recommendedName>
</protein>
<evidence type="ECO:0000256" key="2">
    <source>
        <dbReference type="SAM" id="MobiDB-lite"/>
    </source>
</evidence>
<feature type="domain" description="UBX" evidence="3">
    <location>
        <begin position="418"/>
        <end position="496"/>
    </location>
</feature>
<dbReference type="Proteomes" id="UP000823674">
    <property type="component" value="Chromosome A02"/>
</dbReference>
<reference evidence="4 5" key="1">
    <citation type="submission" date="2021-03" db="EMBL/GenBank/DDBJ databases">
        <authorList>
            <person name="King G.J."/>
            <person name="Bancroft I."/>
            <person name="Baten A."/>
            <person name="Bloomfield J."/>
            <person name="Borpatragohain P."/>
            <person name="He Z."/>
            <person name="Irish N."/>
            <person name="Irwin J."/>
            <person name="Liu K."/>
            <person name="Mauleon R.P."/>
            <person name="Moore J."/>
            <person name="Morris R."/>
            <person name="Ostergaard L."/>
            <person name="Wang B."/>
            <person name="Wells R."/>
        </authorList>
    </citation>
    <scope>NUCLEOTIDE SEQUENCE [LARGE SCALE GENOMIC DNA]</scope>
    <source>
        <strain evidence="4">R-o-18</strain>
        <tissue evidence="4">Leaf</tissue>
    </source>
</reference>
<name>A0ABQ7NIQ6_BRACM</name>
<accession>A0ABQ7NIQ6</accession>
<dbReference type="SUPFAM" id="SSF46934">
    <property type="entry name" value="UBA-like"/>
    <property type="match status" value="1"/>
</dbReference>
<evidence type="ECO:0000313" key="4">
    <source>
        <dbReference type="EMBL" id="KAG5410768.1"/>
    </source>
</evidence>
<dbReference type="PROSITE" id="PS50033">
    <property type="entry name" value="UBX"/>
    <property type="match status" value="1"/>
</dbReference>
<feature type="region of interest" description="Disordered" evidence="2">
    <location>
        <begin position="390"/>
        <end position="415"/>
    </location>
</feature>
<gene>
    <name evidence="4" type="primary">A02p035670.1_BraROA</name>
    <name evidence="4" type="ORF">IGI04_007087</name>
</gene>
<dbReference type="PANTHER" id="PTHR23322">
    <property type="entry name" value="FAS-ASSOCIATED PROTEIN"/>
    <property type="match status" value="1"/>
</dbReference>
<proteinExistence type="predicted"/>
<dbReference type="EMBL" id="JADBGQ010000002">
    <property type="protein sequence ID" value="KAG5410768.1"/>
    <property type="molecule type" value="Genomic_DNA"/>
</dbReference>
<dbReference type="SMART" id="SM00166">
    <property type="entry name" value="UBX"/>
    <property type="match status" value="1"/>
</dbReference>
<dbReference type="Pfam" id="PF14555">
    <property type="entry name" value="UBA_4"/>
    <property type="match status" value="1"/>
</dbReference>
<dbReference type="InterPro" id="IPR001012">
    <property type="entry name" value="UBX_dom"/>
</dbReference>
<sequence length="500" mass="55278">MLFHPIEKENNKKEHQSIIKKSWTLMATPNQEAIDTFISITGASVSVAVQKLQENSGDLSQAVNAYYSEGCQNSVPVNIPLDNAMEIDDVIPAPLVIPIEVRDSTGPSDDAPSPIINDDDDVPTRTSSQVIPAPNNIQDYNDIEEEMIQAAIEASKKVLSNHLPIERPPSSSHMGDGDDIAKAVTMSLKSGEEEVLRNQGGFNASTSETGASETAAAQGPERSTQALNGRLAAPSSPFEDHSDDEEPLVRHRPIRVASGSLAQPDADRSRSTSPEGDNQADNGNRNRFPSEWGGISSEEHDEAVMLEAAMFGGIPETGYNHLPFLLPQQRAPPRPPSPSLTAQRLIREQQDDEYLASLQADRDRELQSVRDAEARQLEEETARQAFLEEAQRKHEEEQELERQLDAKEASLPKEPHADEENAITLLVRMPDGTRHGRRFLRSDKLQSLFDFIDIARVVKPKTYRLVRPYPRHAFGDGESESTLNHLGLSSKQEALFLELI</sequence>
<keyword evidence="5" id="KW-1185">Reference proteome</keyword>
<evidence type="ECO:0000256" key="1">
    <source>
        <dbReference type="ARBA" id="ARBA00022786"/>
    </source>
</evidence>